<reference evidence="3" key="2">
    <citation type="submission" date="2015-01" db="EMBL/GenBank/DDBJ databases">
        <title>Evolutionary Origins and Diversification of the Mycorrhizal Mutualists.</title>
        <authorList>
            <consortium name="DOE Joint Genome Institute"/>
            <consortium name="Mycorrhizal Genomics Consortium"/>
            <person name="Kohler A."/>
            <person name="Kuo A."/>
            <person name="Nagy L.G."/>
            <person name="Floudas D."/>
            <person name="Copeland A."/>
            <person name="Barry K.W."/>
            <person name="Cichocki N."/>
            <person name="Veneault-Fourrey C."/>
            <person name="LaButti K."/>
            <person name="Lindquist E.A."/>
            <person name="Lipzen A."/>
            <person name="Lundell T."/>
            <person name="Morin E."/>
            <person name="Murat C."/>
            <person name="Riley R."/>
            <person name="Ohm R."/>
            <person name="Sun H."/>
            <person name="Tunlid A."/>
            <person name="Henrissat B."/>
            <person name="Grigoriev I.V."/>
            <person name="Hibbett D.S."/>
            <person name="Martin F."/>
        </authorList>
    </citation>
    <scope>NUCLEOTIDE SEQUENCE [LARGE SCALE GENOMIC DNA]</scope>
    <source>
        <strain evidence="3">MUT 4182</strain>
    </source>
</reference>
<reference evidence="2 3" key="1">
    <citation type="submission" date="2014-04" db="EMBL/GenBank/DDBJ databases">
        <authorList>
            <consortium name="DOE Joint Genome Institute"/>
            <person name="Kuo A."/>
            <person name="Girlanda M."/>
            <person name="Perotto S."/>
            <person name="Kohler A."/>
            <person name="Nagy L.G."/>
            <person name="Floudas D."/>
            <person name="Copeland A."/>
            <person name="Barry K.W."/>
            <person name="Cichocki N."/>
            <person name="Veneault-Fourrey C."/>
            <person name="LaButti K."/>
            <person name="Lindquist E.A."/>
            <person name="Lipzen A."/>
            <person name="Lundell T."/>
            <person name="Morin E."/>
            <person name="Murat C."/>
            <person name="Sun H."/>
            <person name="Tunlid A."/>
            <person name="Henrissat B."/>
            <person name="Grigoriev I.V."/>
            <person name="Hibbett D.S."/>
            <person name="Martin F."/>
            <person name="Nordberg H.P."/>
            <person name="Cantor M.N."/>
            <person name="Hua S.X."/>
        </authorList>
    </citation>
    <scope>NUCLEOTIDE SEQUENCE [LARGE SCALE GENOMIC DNA]</scope>
    <source>
        <strain evidence="2 3">MUT 4182</strain>
    </source>
</reference>
<dbReference type="Proteomes" id="UP000054248">
    <property type="component" value="Unassembled WGS sequence"/>
</dbReference>
<gene>
    <name evidence="2" type="ORF">M407DRAFT_27764</name>
</gene>
<evidence type="ECO:0000256" key="1">
    <source>
        <dbReference type="SAM" id="MobiDB-lite"/>
    </source>
</evidence>
<protein>
    <submittedName>
        <fullName evidence="2">Uncharacterized protein</fullName>
    </submittedName>
</protein>
<feature type="compositionally biased region" description="Acidic residues" evidence="1">
    <location>
        <begin position="54"/>
        <end position="65"/>
    </location>
</feature>
<feature type="region of interest" description="Disordered" evidence="1">
    <location>
        <begin position="17"/>
        <end position="67"/>
    </location>
</feature>
<sequence>MLQSALRTLATRSHASVAASSRALLRPRAPRASPIQRFSSAAYGARGANPLAPEEGEEDEMDEHEEQANNDTILLQAEEQEMPKARGDHLPVNWSLYQSILGQPVINTYHALRTVGYDAPWELFVRYCDSSNGKFRAVLKAMDAKSEDNFRARIKAAFKGSEAMYMNDCWKVLMQKRKPEQGVELEEADKPSIEGFTGGTWKEWNTLRLKGRDAKLQVKETRKRVTPGQTEATDKSFSSLLPPTPGEKNRWFIIQRPSGAPKSSQSPAQDQTGAEEPDADANALEDAPGAPTSQKWNKIHLHRSVRLPSLPPGTSIGSSRIYFYGLDWSDESIDKKEVAIMFDKDTQTMQLIERKPGAEDGEWKLAAPPVSIENLAGLQNMDAIMELAKDQGLLDVERFEKAGLHKKLREGVDTLDLATNLSRGLKLKTYPIQSSQRNNAELRFRLFLADPAVNGEEEGKSLPQHTHTTLFPSHLPDVYAARLATLVRKNKLLEAILERKDPNDPPEMKEFTEDGALEVLPYISAVGATPVEQGWEVDVSTPNRDTNPPTVTPAFPNSSAQPSSSPSSDSTSSPASKPGEALILRSASPETLRFWGWGLRQDLSFLPRNTSTWKGGWYSAWTGEQVRERMPVLWAWAKKRGHWKEISEKK</sequence>
<feature type="compositionally biased region" description="Polar residues" evidence="1">
    <location>
        <begin position="540"/>
        <end position="549"/>
    </location>
</feature>
<feature type="compositionally biased region" description="Polar residues" evidence="1">
    <location>
        <begin position="261"/>
        <end position="272"/>
    </location>
</feature>
<dbReference type="EMBL" id="KN823102">
    <property type="protein sequence ID" value="KIO22734.1"/>
    <property type="molecule type" value="Genomic_DNA"/>
</dbReference>
<name>A0A0C3QDB3_9AGAM</name>
<feature type="compositionally biased region" description="Polar residues" evidence="1">
    <location>
        <begin position="227"/>
        <end position="241"/>
    </location>
</feature>
<dbReference type="AlphaFoldDB" id="A0A0C3QDB3"/>
<evidence type="ECO:0000313" key="3">
    <source>
        <dbReference type="Proteomes" id="UP000054248"/>
    </source>
</evidence>
<feature type="compositionally biased region" description="Low complexity" evidence="1">
    <location>
        <begin position="553"/>
        <end position="578"/>
    </location>
</feature>
<dbReference type="OrthoDB" id="3225364at2759"/>
<evidence type="ECO:0000313" key="2">
    <source>
        <dbReference type="EMBL" id="KIO22734.1"/>
    </source>
</evidence>
<accession>A0A0C3QDB3</accession>
<feature type="region of interest" description="Disordered" evidence="1">
    <location>
        <begin position="538"/>
        <end position="578"/>
    </location>
</feature>
<keyword evidence="3" id="KW-1185">Reference proteome</keyword>
<feature type="compositionally biased region" description="Low complexity" evidence="1">
    <location>
        <begin position="17"/>
        <end position="34"/>
    </location>
</feature>
<feature type="region of interest" description="Disordered" evidence="1">
    <location>
        <begin position="218"/>
        <end position="296"/>
    </location>
</feature>
<organism evidence="2 3">
    <name type="scientific">Tulasnella calospora MUT 4182</name>
    <dbReference type="NCBI Taxonomy" id="1051891"/>
    <lineage>
        <taxon>Eukaryota</taxon>
        <taxon>Fungi</taxon>
        <taxon>Dikarya</taxon>
        <taxon>Basidiomycota</taxon>
        <taxon>Agaricomycotina</taxon>
        <taxon>Agaricomycetes</taxon>
        <taxon>Cantharellales</taxon>
        <taxon>Tulasnellaceae</taxon>
        <taxon>Tulasnella</taxon>
    </lineage>
</organism>
<dbReference type="HOGENOM" id="CLU_421622_0_0_1"/>
<proteinExistence type="predicted"/>